<dbReference type="EMBL" id="NBNE01008763">
    <property type="protein sequence ID" value="OWY99133.1"/>
    <property type="molecule type" value="Genomic_DNA"/>
</dbReference>
<protein>
    <submittedName>
        <fullName evidence="1">Uncharacterized protein</fullName>
    </submittedName>
</protein>
<organism evidence="1 2">
    <name type="scientific">Phytophthora megakarya</name>
    <dbReference type="NCBI Taxonomy" id="4795"/>
    <lineage>
        <taxon>Eukaryota</taxon>
        <taxon>Sar</taxon>
        <taxon>Stramenopiles</taxon>
        <taxon>Oomycota</taxon>
        <taxon>Peronosporomycetes</taxon>
        <taxon>Peronosporales</taxon>
        <taxon>Peronosporaceae</taxon>
        <taxon>Phytophthora</taxon>
    </lineage>
</organism>
<proteinExistence type="predicted"/>
<name>A0A225V1X1_9STRA</name>
<keyword evidence="2" id="KW-1185">Reference proteome</keyword>
<dbReference type="Proteomes" id="UP000198211">
    <property type="component" value="Unassembled WGS sequence"/>
</dbReference>
<comment type="caution">
    <text evidence="1">The sequence shown here is derived from an EMBL/GenBank/DDBJ whole genome shotgun (WGS) entry which is preliminary data.</text>
</comment>
<evidence type="ECO:0000313" key="2">
    <source>
        <dbReference type="Proteomes" id="UP000198211"/>
    </source>
</evidence>
<evidence type="ECO:0000313" key="1">
    <source>
        <dbReference type="EMBL" id="OWY99133.1"/>
    </source>
</evidence>
<accession>A0A225V1X1</accession>
<reference evidence="2" key="1">
    <citation type="submission" date="2017-03" db="EMBL/GenBank/DDBJ databases">
        <title>Phytopthora megakarya and P. palmivora, two closely related causual agents of cacao black pod achieved similar genome size and gene model numbers by different mechanisms.</title>
        <authorList>
            <person name="Ali S."/>
            <person name="Shao J."/>
            <person name="Larry D.J."/>
            <person name="Kronmiller B."/>
            <person name="Shen D."/>
            <person name="Strem M.D."/>
            <person name="Melnick R.L."/>
            <person name="Guiltinan M.J."/>
            <person name="Tyler B.M."/>
            <person name="Meinhardt L.W."/>
            <person name="Bailey B.A."/>
        </authorList>
    </citation>
    <scope>NUCLEOTIDE SEQUENCE [LARGE SCALE GENOMIC DNA]</scope>
    <source>
        <strain evidence="2">zdho120</strain>
    </source>
</reference>
<gene>
    <name evidence="1" type="ORF">PHMEG_00029922</name>
</gene>
<dbReference type="OrthoDB" id="129252at2759"/>
<dbReference type="AlphaFoldDB" id="A0A225V1X1"/>
<sequence>MMKAHKSVDNLKPPMPANDFVSWEAFSEALETYQESNYVLSRIRTSETRAQAQRRRGTTQIPSAFQYHYQRWWCTHAGSQKAAIIRQLHESMRKHTTVSRHPDTIPEFLILVSRHLSDYAVGKVREQWDMYMGFTSTFHVQN</sequence>